<feature type="compositionally biased region" description="Polar residues" evidence="1">
    <location>
        <begin position="1"/>
        <end position="14"/>
    </location>
</feature>
<gene>
    <name evidence="2" type="ORF">HW555_013876</name>
</gene>
<dbReference type="EMBL" id="JACKWZ010000755">
    <property type="protein sequence ID" value="KAF9405349.1"/>
    <property type="molecule type" value="Genomic_DNA"/>
</dbReference>
<keyword evidence="3" id="KW-1185">Reference proteome</keyword>
<accession>A0A835KXQ8</accession>
<evidence type="ECO:0000313" key="2">
    <source>
        <dbReference type="EMBL" id="KAF9405349.1"/>
    </source>
</evidence>
<feature type="region of interest" description="Disordered" evidence="1">
    <location>
        <begin position="1"/>
        <end position="47"/>
    </location>
</feature>
<comment type="caution">
    <text evidence="2">The sequence shown here is derived from an EMBL/GenBank/DDBJ whole genome shotgun (WGS) entry which is preliminary data.</text>
</comment>
<feature type="compositionally biased region" description="Basic and acidic residues" evidence="1">
    <location>
        <begin position="18"/>
        <end position="28"/>
    </location>
</feature>
<evidence type="ECO:0000313" key="3">
    <source>
        <dbReference type="Proteomes" id="UP000648187"/>
    </source>
</evidence>
<organism evidence="2 3">
    <name type="scientific">Spodoptera exigua</name>
    <name type="common">Beet armyworm</name>
    <name type="synonym">Noctua fulgens</name>
    <dbReference type="NCBI Taxonomy" id="7107"/>
    <lineage>
        <taxon>Eukaryota</taxon>
        <taxon>Metazoa</taxon>
        <taxon>Ecdysozoa</taxon>
        <taxon>Arthropoda</taxon>
        <taxon>Hexapoda</taxon>
        <taxon>Insecta</taxon>
        <taxon>Pterygota</taxon>
        <taxon>Neoptera</taxon>
        <taxon>Endopterygota</taxon>
        <taxon>Lepidoptera</taxon>
        <taxon>Glossata</taxon>
        <taxon>Ditrysia</taxon>
        <taxon>Noctuoidea</taxon>
        <taxon>Noctuidae</taxon>
        <taxon>Amphipyrinae</taxon>
        <taxon>Spodoptera</taxon>
    </lineage>
</organism>
<evidence type="ECO:0000256" key="1">
    <source>
        <dbReference type="SAM" id="MobiDB-lite"/>
    </source>
</evidence>
<proteinExistence type="predicted"/>
<reference evidence="2" key="1">
    <citation type="submission" date="2020-08" db="EMBL/GenBank/DDBJ databases">
        <title>Spodoptera exigua strain:BAW_Kor-Di-RS1 Genome sequencing and assembly.</title>
        <authorList>
            <person name="Kim J."/>
            <person name="Nam H.Y."/>
            <person name="Kwon M."/>
            <person name="Choi J.H."/>
            <person name="Cho S.R."/>
            <person name="Kim G.-H."/>
        </authorList>
    </citation>
    <scope>NUCLEOTIDE SEQUENCE</scope>
    <source>
        <strain evidence="2">BAW_Kor-Di-RS1</strain>
        <tissue evidence="2">Whole-body</tissue>
    </source>
</reference>
<name>A0A835KXQ8_SPOEX</name>
<protein>
    <submittedName>
        <fullName evidence="2">Uncharacterized protein</fullName>
    </submittedName>
</protein>
<dbReference type="Proteomes" id="UP000648187">
    <property type="component" value="Unassembled WGS sequence"/>
</dbReference>
<sequence>MPYSNIGQNFNKSGKTGRASEEYGDKIKNGRTNKASSKSKKNSRRNEDIKNIMYRKIHHQKHTISNSNLESSKTIRITFPNEEMQKELDMAYEGAMDLLAIINEDGVDTSKVENEDIHFKVPKSKRLSWTKNGMDKELDLAYEGAMNLLENINESTVGKKQGESASCVTDHIPSQGGDEVKGRETQQKFAIPSVLGGPNKQLESHRNLVAPNPTDLIYQGVMEVTKNINKGDVSKSQGLQRG</sequence>
<dbReference type="AlphaFoldDB" id="A0A835KXQ8"/>